<name>A0AAW2RFR0_SESRA</name>
<feature type="compositionally biased region" description="Low complexity" evidence="2">
    <location>
        <begin position="239"/>
        <end position="248"/>
    </location>
</feature>
<dbReference type="PANTHER" id="PTHR31286:SF153">
    <property type="entry name" value="DUF4283 DOMAIN PROTEIN"/>
    <property type="match status" value="1"/>
</dbReference>
<feature type="region of interest" description="Disordered" evidence="2">
    <location>
        <begin position="230"/>
        <end position="257"/>
    </location>
</feature>
<evidence type="ECO:0000259" key="3">
    <source>
        <dbReference type="PROSITE" id="PS50158"/>
    </source>
</evidence>
<dbReference type="Pfam" id="PF14392">
    <property type="entry name" value="zf-CCHC_4"/>
    <property type="match status" value="1"/>
</dbReference>
<feature type="domain" description="CCHC-type" evidence="3">
    <location>
        <begin position="147"/>
        <end position="162"/>
    </location>
</feature>
<dbReference type="PROSITE" id="PS50158">
    <property type="entry name" value="ZF_CCHC"/>
    <property type="match status" value="1"/>
</dbReference>
<keyword evidence="1" id="KW-0479">Metal-binding</keyword>
<reference evidence="4" key="1">
    <citation type="submission" date="2020-06" db="EMBL/GenBank/DDBJ databases">
        <authorList>
            <person name="Li T."/>
            <person name="Hu X."/>
            <person name="Zhang T."/>
            <person name="Song X."/>
            <person name="Zhang H."/>
            <person name="Dai N."/>
            <person name="Sheng W."/>
            <person name="Hou X."/>
            <person name="Wei L."/>
        </authorList>
    </citation>
    <scope>NUCLEOTIDE SEQUENCE</scope>
    <source>
        <strain evidence="4">G02</strain>
        <tissue evidence="4">Leaf</tissue>
    </source>
</reference>
<sequence>MLNPVKGLEMRNLGEGRFLIRFYHIIDRNRALDGCPWSFEKNTLILREVGLTENPMHVNLNWCDFFVHVHDLPLSKMTQDVAALIGNSIGRFRDMETEKAGLSWGASMRIRVSLDVTLPLFRALRICTASGEELMISLTYERLQNFCYLCGTLGHISKYCAERFVDGFIDPGEHMPYGPWLRAAPNTWGSNRFWNSAGSTAPTQNCSPTHNHVQDALYSAGVPLQAERGKRVVEETGESESSSASNEEGITSPPLQTPILHKACTRPQQPTGVSPTDSLVSHVPATGVEANGAGDPDDTVAWRYTHGHPKSVPKALQTDDCSGDIVDMVTEAELIPVPIQFTVSARSRLVARNRRGRGRVSGWGGVTRKRGRSVEILELCGGSENAIKRRHLLDEDSDFIWAEVAEQPRRSQ</sequence>
<evidence type="ECO:0000256" key="2">
    <source>
        <dbReference type="SAM" id="MobiDB-lite"/>
    </source>
</evidence>
<comment type="caution">
    <text evidence="4">The sequence shown here is derived from an EMBL/GenBank/DDBJ whole genome shotgun (WGS) entry which is preliminary data.</text>
</comment>
<dbReference type="GO" id="GO:0008270">
    <property type="term" value="F:zinc ion binding"/>
    <property type="evidence" value="ECO:0007669"/>
    <property type="project" value="UniProtKB-KW"/>
</dbReference>
<accession>A0AAW2RFR0</accession>
<dbReference type="GO" id="GO:0003676">
    <property type="term" value="F:nucleic acid binding"/>
    <property type="evidence" value="ECO:0007669"/>
    <property type="project" value="InterPro"/>
</dbReference>
<evidence type="ECO:0000313" key="4">
    <source>
        <dbReference type="EMBL" id="KAL0378861.1"/>
    </source>
</evidence>
<keyword evidence="1" id="KW-0862">Zinc</keyword>
<dbReference type="EMBL" id="JACGWJ010000013">
    <property type="protein sequence ID" value="KAL0378861.1"/>
    <property type="molecule type" value="Genomic_DNA"/>
</dbReference>
<proteinExistence type="predicted"/>
<gene>
    <name evidence="4" type="ORF">Sradi_3191600</name>
</gene>
<protein>
    <recommendedName>
        <fullName evidence="3">CCHC-type domain-containing protein</fullName>
    </recommendedName>
</protein>
<evidence type="ECO:0000256" key="1">
    <source>
        <dbReference type="PROSITE-ProRule" id="PRU00047"/>
    </source>
</evidence>
<dbReference type="PANTHER" id="PTHR31286">
    <property type="entry name" value="GLYCINE-RICH CELL WALL STRUCTURAL PROTEIN 1.8-LIKE"/>
    <property type="match status" value="1"/>
</dbReference>
<dbReference type="InterPro" id="IPR040256">
    <property type="entry name" value="At4g02000-like"/>
</dbReference>
<organism evidence="4">
    <name type="scientific">Sesamum radiatum</name>
    <name type="common">Black benniseed</name>
    <dbReference type="NCBI Taxonomy" id="300843"/>
    <lineage>
        <taxon>Eukaryota</taxon>
        <taxon>Viridiplantae</taxon>
        <taxon>Streptophyta</taxon>
        <taxon>Embryophyta</taxon>
        <taxon>Tracheophyta</taxon>
        <taxon>Spermatophyta</taxon>
        <taxon>Magnoliopsida</taxon>
        <taxon>eudicotyledons</taxon>
        <taxon>Gunneridae</taxon>
        <taxon>Pentapetalae</taxon>
        <taxon>asterids</taxon>
        <taxon>lamiids</taxon>
        <taxon>Lamiales</taxon>
        <taxon>Pedaliaceae</taxon>
        <taxon>Sesamum</taxon>
    </lineage>
</organism>
<dbReference type="InterPro" id="IPR025836">
    <property type="entry name" value="Zn_knuckle_CX2CX4HX4C"/>
</dbReference>
<dbReference type="InterPro" id="IPR001878">
    <property type="entry name" value="Znf_CCHC"/>
</dbReference>
<reference evidence="4" key="2">
    <citation type="journal article" date="2024" name="Plant">
        <title>Genomic evolution and insights into agronomic trait innovations of Sesamum species.</title>
        <authorList>
            <person name="Miao H."/>
            <person name="Wang L."/>
            <person name="Qu L."/>
            <person name="Liu H."/>
            <person name="Sun Y."/>
            <person name="Le M."/>
            <person name="Wang Q."/>
            <person name="Wei S."/>
            <person name="Zheng Y."/>
            <person name="Lin W."/>
            <person name="Duan Y."/>
            <person name="Cao H."/>
            <person name="Xiong S."/>
            <person name="Wang X."/>
            <person name="Wei L."/>
            <person name="Li C."/>
            <person name="Ma Q."/>
            <person name="Ju M."/>
            <person name="Zhao R."/>
            <person name="Li G."/>
            <person name="Mu C."/>
            <person name="Tian Q."/>
            <person name="Mei H."/>
            <person name="Zhang T."/>
            <person name="Gao T."/>
            <person name="Zhang H."/>
        </authorList>
    </citation>
    <scope>NUCLEOTIDE SEQUENCE</scope>
    <source>
        <strain evidence="4">G02</strain>
    </source>
</reference>
<dbReference type="AlphaFoldDB" id="A0AAW2RFR0"/>
<keyword evidence="1" id="KW-0863">Zinc-finger</keyword>